<dbReference type="Proteomes" id="UP000001194">
    <property type="component" value="Unassembled WGS sequence"/>
</dbReference>
<proteinExistence type="predicted"/>
<protein>
    <submittedName>
        <fullName evidence="3">Predicted protein</fullName>
    </submittedName>
</protein>
<organism evidence="4">
    <name type="scientific">Laccaria bicolor (strain S238N-H82 / ATCC MYA-4686)</name>
    <name type="common">Bicoloured deceiver</name>
    <name type="synonym">Laccaria laccata var. bicolor</name>
    <dbReference type="NCBI Taxonomy" id="486041"/>
    <lineage>
        <taxon>Eukaryota</taxon>
        <taxon>Fungi</taxon>
        <taxon>Dikarya</taxon>
        <taxon>Basidiomycota</taxon>
        <taxon>Agaricomycotina</taxon>
        <taxon>Agaricomycetes</taxon>
        <taxon>Agaricomycetidae</taxon>
        <taxon>Agaricales</taxon>
        <taxon>Agaricineae</taxon>
        <taxon>Hydnangiaceae</taxon>
        <taxon>Laccaria</taxon>
    </lineage>
</organism>
<gene>
    <name evidence="3" type="ORF">LACBIDRAFT_304907</name>
</gene>
<sequence length="240" mass="23781">MVDTRFFTLIAFSIGAAQVACAAVIPTPVFSGSPTDCPTSLSKPSGDAPAPTDIPQDSTTGPLGCPPSFSASGLPDIRPSGFPPVKSADGSVPADIPGDASDKSLTPSRSDIPPTNASSYPSGASPDGSVPTELPREYVGSLSQLPDFPSTSAADGATLTDIPQNGTMPTGSGNAPPSFSQGGTPPVCPSFLPSAAPSDGAVPSDLPAYDFSSGSLPRGCPTAFPSSAFPSWGPAPTDVA</sequence>
<keyword evidence="2" id="KW-0732">Signal</keyword>
<feature type="chain" id="PRO_5002749157" evidence="2">
    <location>
        <begin position="23"/>
        <end position="240"/>
    </location>
</feature>
<reference evidence="3 4" key="1">
    <citation type="journal article" date="2008" name="Nature">
        <title>The genome of Laccaria bicolor provides insights into mycorrhizal symbiosis.</title>
        <authorList>
            <person name="Martin F."/>
            <person name="Aerts A."/>
            <person name="Ahren D."/>
            <person name="Brun A."/>
            <person name="Danchin E.G.J."/>
            <person name="Duchaussoy F."/>
            <person name="Gibon J."/>
            <person name="Kohler A."/>
            <person name="Lindquist E."/>
            <person name="Pereda V."/>
            <person name="Salamov A."/>
            <person name="Shapiro H.J."/>
            <person name="Wuyts J."/>
            <person name="Blaudez D."/>
            <person name="Buee M."/>
            <person name="Brokstein P."/>
            <person name="Canbaeck B."/>
            <person name="Cohen D."/>
            <person name="Courty P.E."/>
            <person name="Coutinho P.M."/>
            <person name="Delaruelle C."/>
            <person name="Detter J.C."/>
            <person name="Deveau A."/>
            <person name="DiFazio S."/>
            <person name="Duplessis S."/>
            <person name="Fraissinet-Tachet L."/>
            <person name="Lucic E."/>
            <person name="Frey-Klett P."/>
            <person name="Fourrey C."/>
            <person name="Feussner I."/>
            <person name="Gay G."/>
            <person name="Grimwood J."/>
            <person name="Hoegger P.J."/>
            <person name="Jain P."/>
            <person name="Kilaru S."/>
            <person name="Labbe J."/>
            <person name="Lin Y.C."/>
            <person name="Legue V."/>
            <person name="Le Tacon F."/>
            <person name="Marmeisse R."/>
            <person name="Melayah D."/>
            <person name="Montanini B."/>
            <person name="Muratet M."/>
            <person name="Nehls U."/>
            <person name="Niculita-Hirzel H."/>
            <person name="Oudot-Le Secq M.P."/>
            <person name="Peter M."/>
            <person name="Quesneville H."/>
            <person name="Rajashekar B."/>
            <person name="Reich M."/>
            <person name="Rouhier N."/>
            <person name="Schmutz J."/>
            <person name="Yin T."/>
            <person name="Chalot M."/>
            <person name="Henrissat B."/>
            <person name="Kuees U."/>
            <person name="Lucas S."/>
            <person name="Van de Peer Y."/>
            <person name="Podila G.K."/>
            <person name="Polle A."/>
            <person name="Pukkila P.J."/>
            <person name="Richardson P.M."/>
            <person name="Rouze P."/>
            <person name="Sanders I.R."/>
            <person name="Stajich J.E."/>
            <person name="Tunlid A."/>
            <person name="Tuskan G."/>
            <person name="Grigoriev I.V."/>
        </authorList>
    </citation>
    <scope>NUCLEOTIDE SEQUENCE [LARGE SCALE GENOMIC DNA]</scope>
    <source>
        <strain evidence="4">S238N-H82 / ATCC MYA-4686</strain>
    </source>
</reference>
<dbReference type="GeneID" id="6080678"/>
<dbReference type="AlphaFoldDB" id="B0DML8"/>
<feature type="compositionally biased region" description="Polar residues" evidence="1">
    <location>
        <begin position="161"/>
        <end position="183"/>
    </location>
</feature>
<evidence type="ECO:0000313" key="3">
    <source>
        <dbReference type="EMBL" id="EDR04212.1"/>
    </source>
</evidence>
<evidence type="ECO:0000256" key="1">
    <source>
        <dbReference type="SAM" id="MobiDB-lite"/>
    </source>
</evidence>
<feature type="compositionally biased region" description="Polar residues" evidence="1">
    <location>
        <begin position="103"/>
        <end position="122"/>
    </location>
</feature>
<dbReference type="KEGG" id="lbc:LACBIDRAFT_304907"/>
<evidence type="ECO:0000313" key="4">
    <source>
        <dbReference type="Proteomes" id="UP000001194"/>
    </source>
</evidence>
<dbReference type="InParanoid" id="B0DML8"/>
<dbReference type="OrthoDB" id="10335530at2759"/>
<evidence type="ECO:0000256" key="2">
    <source>
        <dbReference type="SAM" id="SignalP"/>
    </source>
</evidence>
<accession>B0DML8</accession>
<feature type="compositionally biased region" description="Polar residues" evidence="1">
    <location>
        <begin position="33"/>
        <end position="43"/>
    </location>
</feature>
<name>B0DML8_LACBS</name>
<feature type="compositionally biased region" description="Polar residues" evidence="1">
    <location>
        <begin position="141"/>
        <end position="153"/>
    </location>
</feature>
<dbReference type="RefSeq" id="XP_001885103.1">
    <property type="nucleotide sequence ID" value="XM_001885068.1"/>
</dbReference>
<feature type="region of interest" description="Disordered" evidence="1">
    <location>
        <begin position="33"/>
        <end position="240"/>
    </location>
</feature>
<feature type="signal peptide" evidence="2">
    <location>
        <begin position="1"/>
        <end position="22"/>
    </location>
</feature>
<keyword evidence="4" id="KW-1185">Reference proteome</keyword>
<dbReference type="HOGENOM" id="CLU_1129205_0_0_1"/>
<dbReference type="EMBL" id="DS547119">
    <property type="protein sequence ID" value="EDR04212.1"/>
    <property type="molecule type" value="Genomic_DNA"/>
</dbReference>